<proteinExistence type="inferred from homology"/>
<dbReference type="GO" id="GO:0006614">
    <property type="term" value="P:SRP-dependent cotranslational protein targeting to membrane"/>
    <property type="evidence" value="ECO:0007669"/>
    <property type="project" value="InterPro"/>
</dbReference>
<dbReference type="SMART" id="SM00962">
    <property type="entry name" value="SRP54"/>
    <property type="match status" value="1"/>
</dbReference>
<dbReference type="InterPro" id="IPR027417">
    <property type="entry name" value="P-loop_NTPase"/>
</dbReference>
<evidence type="ECO:0000256" key="6">
    <source>
        <dbReference type="ARBA" id="ARBA00022801"/>
    </source>
</evidence>
<organism evidence="12 13">
    <name type="scientific">Fervidicoccus fontis</name>
    <dbReference type="NCBI Taxonomy" id="683846"/>
    <lineage>
        <taxon>Archaea</taxon>
        <taxon>Thermoproteota</taxon>
        <taxon>Thermoprotei</taxon>
        <taxon>Fervidicoccales</taxon>
        <taxon>Fervidicoccaceae</taxon>
        <taxon>Fervidicoccus</taxon>
    </lineage>
</organism>
<evidence type="ECO:0000256" key="4">
    <source>
        <dbReference type="ARBA" id="ARBA00022490"/>
    </source>
</evidence>
<feature type="domain" description="SRP54-type proteins GTP-binding" evidence="10">
    <location>
        <begin position="278"/>
        <end position="291"/>
    </location>
</feature>
<dbReference type="SMART" id="SM00382">
    <property type="entry name" value="AAA"/>
    <property type="match status" value="1"/>
</dbReference>
<dbReference type="FunFam" id="3.40.50.300:FF:000566">
    <property type="entry name" value="Signal recognition particle receptor subunit alpha"/>
    <property type="match status" value="1"/>
</dbReference>
<dbReference type="Proteomes" id="UP000886076">
    <property type="component" value="Unassembled WGS sequence"/>
</dbReference>
<keyword evidence="5" id="KW-0547">Nucleotide-binding</keyword>
<evidence type="ECO:0000313" key="12">
    <source>
        <dbReference type="EMBL" id="PMB75783.1"/>
    </source>
</evidence>
<dbReference type="NCBIfam" id="TIGR00064">
    <property type="entry name" value="ftsY"/>
    <property type="match status" value="1"/>
</dbReference>
<keyword evidence="3" id="KW-1003">Cell membrane</keyword>
<protein>
    <submittedName>
        <fullName evidence="12">Signal recognition particle-docking protein FtsY</fullName>
    </submittedName>
</protein>
<dbReference type="GO" id="GO:0003924">
    <property type="term" value="F:GTPase activity"/>
    <property type="evidence" value="ECO:0007669"/>
    <property type="project" value="TreeGrafter"/>
</dbReference>
<comment type="subcellular location">
    <subcellularLocation>
        <location evidence="1">Cell membrane</location>
        <topology evidence="1">Peripheral membrane protein</topology>
        <orientation evidence="1">Cytoplasmic side</orientation>
    </subcellularLocation>
</comment>
<dbReference type="InterPro" id="IPR003593">
    <property type="entry name" value="AAA+_ATPase"/>
</dbReference>
<evidence type="ECO:0000259" key="10">
    <source>
        <dbReference type="PROSITE" id="PS00300"/>
    </source>
</evidence>
<dbReference type="AlphaFoldDB" id="A0A2J6N586"/>
<dbReference type="EMBL" id="DSFH01000002">
    <property type="protein sequence ID" value="HEW63459.1"/>
    <property type="molecule type" value="Genomic_DNA"/>
</dbReference>
<dbReference type="EMBL" id="PNIM01000006">
    <property type="protein sequence ID" value="PMB75783.1"/>
    <property type="molecule type" value="Genomic_DNA"/>
</dbReference>
<dbReference type="Pfam" id="PF02881">
    <property type="entry name" value="SRP54_N"/>
    <property type="match status" value="1"/>
</dbReference>
<dbReference type="InterPro" id="IPR013822">
    <property type="entry name" value="Signal_recog_particl_SRP54_hlx"/>
</dbReference>
<evidence type="ECO:0000256" key="2">
    <source>
        <dbReference type="ARBA" id="ARBA00008531"/>
    </source>
</evidence>
<dbReference type="PANTHER" id="PTHR43134">
    <property type="entry name" value="SIGNAL RECOGNITION PARTICLE RECEPTOR SUBUNIT ALPHA"/>
    <property type="match status" value="1"/>
</dbReference>
<evidence type="ECO:0000313" key="13">
    <source>
        <dbReference type="Proteomes" id="UP000237153"/>
    </source>
</evidence>
<dbReference type="Gene3D" id="1.20.120.140">
    <property type="entry name" value="Signal recognition particle SRP54, nucleotide-binding domain"/>
    <property type="match status" value="1"/>
</dbReference>
<comment type="caution">
    <text evidence="12">The sequence shown here is derived from an EMBL/GenBank/DDBJ whole genome shotgun (WGS) entry which is preliminary data.</text>
</comment>
<evidence type="ECO:0000256" key="8">
    <source>
        <dbReference type="ARBA" id="ARBA00023136"/>
    </source>
</evidence>
<reference evidence="12 13" key="1">
    <citation type="submission" date="2018-01" db="EMBL/GenBank/DDBJ databases">
        <title>Metagenomic assembled genomes from two thermal pools in the Uzon Caldera, Kamchatka, Russia.</title>
        <authorList>
            <person name="Wilkins L."/>
            <person name="Ettinger C."/>
        </authorList>
    </citation>
    <scope>NUCLEOTIDE SEQUENCE [LARGE SCALE GENOMIC DNA]</scope>
    <source>
        <strain evidence="12">ZAV-06</strain>
    </source>
</reference>
<accession>A0A2J6N586</accession>
<dbReference type="Proteomes" id="UP000237153">
    <property type="component" value="Unassembled WGS sequence"/>
</dbReference>
<evidence type="ECO:0000256" key="3">
    <source>
        <dbReference type="ARBA" id="ARBA00022475"/>
    </source>
</evidence>
<reference evidence="11" key="2">
    <citation type="journal article" date="2020" name="mSystems">
        <title>Genome- and Community-Level Interaction Insights into Carbon Utilization and Element Cycling Functions of Hydrothermarchaeota in Hydrothermal Sediment.</title>
        <authorList>
            <person name="Zhou Z."/>
            <person name="Liu Y."/>
            <person name="Xu W."/>
            <person name="Pan J."/>
            <person name="Luo Z.H."/>
            <person name="Li M."/>
        </authorList>
    </citation>
    <scope>NUCLEOTIDE SEQUENCE [LARGE SCALE GENOMIC DNA]</scope>
    <source>
        <strain evidence="11">SpSt-1261</strain>
    </source>
</reference>
<dbReference type="InterPro" id="IPR042101">
    <property type="entry name" value="SRP54_N_sf"/>
</dbReference>
<dbReference type="PROSITE" id="PS00300">
    <property type="entry name" value="SRP54"/>
    <property type="match status" value="1"/>
</dbReference>
<dbReference type="GO" id="GO:0005886">
    <property type="term" value="C:plasma membrane"/>
    <property type="evidence" value="ECO:0007669"/>
    <property type="project" value="UniProtKB-SubCell"/>
</dbReference>
<keyword evidence="4" id="KW-0963">Cytoplasm</keyword>
<evidence type="ECO:0000256" key="7">
    <source>
        <dbReference type="ARBA" id="ARBA00023134"/>
    </source>
</evidence>
<sequence length="307" mass="34202">MFSRLKKSIESFSNSLVEKFKTKEIKPEDFDEIGNDFLLELVENDVAYSVAEEIINTLKNTIIGKRVPKNSDIKESIKEALVDFIKKNIPEPDLDIIEAIKNKQAKEKKPFIIIFMGINGVGKTTSIAKLANYIKKNGMTPLIVAADTFRAGSQEQLQVHADRLGVPIIRAKYNSDPASIAFDGIAYAEKKNIPVVLIDTAGRMHVDRDLINELKKIIDVVGYDLRLLVIDALSGNDSVEQAIAYEKNVGYEGFFLTKSDADTKGGVALSISVETKKPIYFLGTGQNYDDIVPFNKEWLIKTLLGEK</sequence>
<dbReference type="InterPro" id="IPR036225">
    <property type="entry name" value="SRP/SRP_N"/>
</dbReference>
<dbReference type="SUPFAM" id="SSF47364">
    <property type="entry name" value="Domain of the SRP/SRP receptor G-proteins"/>
    <property type="match status" value="1"/>
</dbReference>
<keyword evidence="9" id="KW-0675">Receptor</keyword>
<keyword evidence="6" id="KW-0378">Hydrolase</keyword>
<keyword evidence="8" id="KW-0472">Membrane</keyword>
<dbReference type="InterPro" id="IPR000897">
    <property type="entry name" value="SRP54_GTPase_dom"/>
</dbReference>
<dbReference type="SMART" id="SM00963">
    <property type="entry name" value="SRP54_N"/>
    <property type="match status" value="1"/>
</dbReference>
<evidence type="ECO:0000256" key="1">
    <source>
        <dbReference type="ARBA" id="ARBA00004413"/>
    </source>
</evidence>
<evidence type="ECO:0000256" key="5">
    <source>
        <dbReference type="ARBA" id="ARBA00022741"/>
    </source>
</evidence>
<dbReference type="SUPFAM" id="SSF52540">
    <property type="entry name" value="P-loop containing nucleoside triphosphate hydrolases"/>
    <property type="match status" value="1"/>
</dbReference>
<dbReference type="InterPro" id="IPR004390">
    <property type="entry name" value="SR_rcpt_FtsY"/>
</dbReference>
<evidence type="ECO:0000313" key="11">
    <source>
        <dbReference type="EMBL" id="HEW63459.1"/>
    </source>
</evidence>
<gene>
    <name evidence="11" type="primary">ftsY</name>
    <name evidence="12" type="ORF">C0188_01585</name>
    <name evidence="11" type="ORF">ENO39_00120</name>
</gene>
<keyword evidence="7" id="KW-0342">GTP-binding</keyword>
<dbReference type="GO" id="GO:0005525">
    <property type="term" value="F:GTP binding"/>
    <property type="evidence" value="ECO:0007669"/>
    <property type="project" value="UniProtKB-KW"/>
</dbReference>
<name>A0A2J6N586_9CREN</name>
<dbReference type="GO" id="GO:0005047">
    <property type="term" value="F:signal recognition particle binding"/>
    <property type="evidence" value="ECO:0007669"/>
    <property type="project" value="TreeGrafter"/>
</dbReference>
<dbReference type="Pfam" id="PF00448">
    <property type="entry name" value="SRP54"/>
    <property type="match status" value="1"/>
</dbReference>
<dbReference type="GO" id="GO:0005737">
    <property type="term" value="C:cytoplasm"/>
    <property type="evidence" value="ECO:0007669"/>
    <property type="project" value="UniProtKB-ARBA"/>
</dbReference>
<evidence type="ECO:0000256" key="9">
    <source>
        <dbReference type="ARBA" id="ARBA00023170"/>
    </source>
</evidence>
<comment type="similarity">
    <text evidence="2">Belongs to the GTP-binding SRP family.</text>
</comment>
<dbReference type="PANTHER" id="PTHR43134:SF1">
    <property type="entry name" value="SIGNAL RECOGNITION PARTICLE RECEPTOR SUBUNIT ALPHA"/>
    <property type="match status" value="1"/>
</dbReference>
<dbReference type="Gene3D" id="3.40.50.300">
    <property type="entry name" value="P-loop containing nucleotide triphosphate hydrolases"/>
    <property type="match status" value="1"/>
</dbReference>